<dbReference type="Proteomes" id="UP000614469">
    <property type="component" value="Unassembled WGS sequence"/>
</dbReference>
<evidence type="ECO:0000256" key="1">
    <source>
        <dbReference type="ARBA" id="ARBA00005254"/>
    </source>
</evidence>
<dbReference type="PROSITE" id="PS00166">
    <property type="entry name" value="ENOYL_COA_HYDRATASE"/>
    <property type="match status" value="1"/>
</dbReference>
<dbReference type="GO" id="GO:0003824">
    <property type="term" value="F:catalytic activity"/>
    <property type="evidence" value="ECO:0007669"/>
    <property type="project" value="InterPro"/>
</dbReference>
<dbReference type="InterPro" id="IPR029045">
    <property type="entry name" value="ClpP/crotonase-like_dom_sf"/>
</dbReference>
<comment type="caution">
    <text evidence="3">The sequence shown here is derived from an EMBL/GenBank/DDBJ whole genome shotgun (WGS) entry which is preliminary data.</text>
</comment>
<dbReference type="InterPro" id="IPR014748">
    <property type="entry name" value="Enoyl-CoA_hydra_C"/>
</dbReference>
<dbReference type="PANTHER" id="PTHR43459">
    <property type="entry name" value="ENOYL-COA HYDRATASE"/>
    <property type="match status" value="1"/>
</dbReference>
<dbReference type="Gene3D" id="3.90.226.10">
    <property type="entry name" value="2-enoyl-CoA Hydratase, Chain A, domain 1"/>
    <property type="match status" value="1"/>
</dbReference>
<protein>
    <submittedName>
        <fullName evidence="3">Enoyl-CoA hydratase/isomerase family protein</fullName>
    </submittedName>
</protein>
<dbReference type="EMBL" id="JACNJN010000170">
    <property type="protein sequence ID" value="MBC8336531.1"/>
    <property type="molecule type" value="Genomic_DNA"/>
</dbReference>
<dbReference type="Gene3D" id="1.10.12.10">
    <property type="entry name" value="Lyase 2-enoyl-coa Hydratase, Chain A, domain 2"/>
    <property type="match status" value="1"/>
</dbReference>
<name>A0A8J6NJ16_9CHLR</name>
<accession>A0A8J6NJ16</accession>
<dbReference type="PANTHER" id="PTHR43459:SF1">
    <property type="entry name" value="EG:BACN32G11.4 PROTEIN"/>
    <property type="match status" value="1"/>
</dbReference>
<comment type="similarity">
    <text evidence="1 2">Belongs to the enoyl-CoA hydratase/isomerase family.</text>
</comment>
<sequence length="258" mass="27437">MPLILSFFQHHTLTLTLNRPDKANAFNRDMILGLQSALDEAAQDDNIRCIVITGAGSSFCSGQDISEMLAGQDSDVSYHEHLRETYNPLILQIRQIEKPIVAAINGPVAGAGLGVALACDLRIAADSAEFTVGFTGIGLVPDSGISLLLPALIGLGRATEFTFSNLPISAQDALNWGLVNRLIPAEGLAATVAQIAAMLAMGPVGAFGATKKAYNRAVLSNLEDVLEFEGELQDVAGKSEEHRIGVDAFLKKEHPNFL</sequence>
<dbReference type="InterPro" id="IPR001753">
    <property type="entry name" value="Enoyl-CoA_hydra/iso"/>
</dbReference>
<dbReference type="Pfam" id="PF00378">
    <property type="entry name" value="ECH_1"/>
    <property type="match status" value="1"/>
</dbReference>
<evidence type="ECO:0000313" key="4">
    <source>
        <dbReference type="Proteomes" id="UP000614469"/>
    </source>
</evidence>
<dbReference type="AlphaFoldDB" id="A0A8J6NJ16"/>
<evidence type="ECO:0000256" key="2">
    <source>
        <dbReference type="RuleBase" id="RU003707"/>
    </source>
</evidence>
<dbReference type="SUPFAM" id="SSF52096">
    <property type="entry name" value="ClpP/crotonase"/>
    <property type="match status" value="1"/>
</dbReference>
<dbReference type="CDD" id="cd06558">
    <property type="entry name" value="crotonase-like"/>
    <property type="match status" value="1"/>
</dbReference>
<gene>
    <name evidence="3" type="ORF">H8E29_14815</name>
</gene>
<organism evidence="3 4">
    <name type="scientific">Candidatus Desulfolinea nitratireducens</name>
    <dbReference type="NCBI Taxonomy" id="2841698"/>
    <lineage>
        <taxon>Bacteria</taxon>
        <taxon>Bacillati</taxon>
        <taxon>Chloroflexota</taxon>
        <taxon>Anaerolineae</taxon>
        <taxon>Anaerolineales</taxon>
        <taxon>Anaerolineales incertae sedis</taxon>
        <taxon>Candidatus Desulfolinea</taxon>
    </lineage>
</organism>
<evidence type="ECO:0000313" key="3">
    <source>
        <dbReference type="EMBL" id="MBC8336531.1"/>
    </source>
</evidence>
<dbReference type="InterPro" id="IPR018376">
    <property type="entry name" value="Enoyl-CoA_hyd/isom_CS"/>
</dbReference>
<reference evidence="3 4" key="1">
    <citation type="submission" date="2020-08" db="EMBL/GenBank/DDBJ databases">
        <title>Bridging the membrane lipid divide: bacteria of the FCB group superphylum have the potential to synthesize archaeal ether lipids.</title>
        <authorList>
            <person name="Villanueva L."/>
            <person name="Von Meijenfeldt F.A.B."/>
            <person name="Westbye A.B."/>
            <person name="Yadav S."/>
            <person name="Hopmans E.C."/>
            <person name="Dutilh B.E."/>
            <person name="Sinninghe Damste J.S."/>
        </authorList>
    </citation>
    <scope>NUCLEOTIDE SEQUENCE [LARGE SCALE GENOMIC DNA]</scope>
    <source>
        <strain evidence="3">NIOZ-UU36</strain>
    </source>
</reference>
<proteinExistence type="inferred from homology"/>